<dbReference type="STRING" id="329726.AM1_0632"/>
<evidence type="ECO:0000256" key="4">
    <source>
        <dbReference type="ARBA" id="ARBA00023163"/>
    </source>
</evidence>
<name>B0CD90_ACAM1</name>
<reference evidence="6 7" key="1">
    <citation type="journal article" date="2008" name="Proc. Natl. Acad. Sci. U.S.A.">
        <title>Niche adaptation and genome expansion in the chlorophyll d-producing cyanobacterium Acaryochloris marina.</title>
        <authorList>
            <person name="Swingley W.D."/>
            <person name="Chen M."/>
            <person name="Cheung P.C."/>
            <person name="Conrad A.L."/>
            <person name="Dejesa L.C."/>
            <person name="Hao J."/>
            <person name="Honchak B.M."/>
            <person name="Karbach L.E."/>
            <person name="Kurdoglu A."/>
            <person name="Lahiri S."/>
            <person name="Mastrian S.D."/>
            <person name="Miyashita H."/>
            <person name="Page L."/>
            <person name="Ramakrishna P."/>
            <person name="Satoh S."/>
            <person name="Sattley W.M."/>
            <person name="Shimada Y."/>
            <person name="Taylor H.L."/>
            <person name="Tomo T."/>
            <person name="Tsuchiya T."/>
            <person name="Wang Z.T."/>
            <person name="Raymond J."/>
            <person name="Mimuro M."/>
            <person name="Blankenship R.E."/>
            <person name="Touchman J.W."/>
        </authorList>
    </citation>
    <scope>NUCLEOTIDE SEQUENCE [LARGE SCALE GENOMIC DNA]</scope>
    <source>
        <strain evidence="7">MBIC 11017</strain>
    </source>
</reference>
<dbReference type="SUPFAM" id="SSF46785">
    <property type="entry name" value="Winged helix' DNA-binding domain"/>
    <property type="match status" value="1"/>
</dbReference>
<dbReference type="AlphaFoldDB" id="B0CD90"/>
<evidence type="ECO:0000313" key="7">
    <source>
        <dbReference type="Proteomes" id="UP000000268"/>
    </source>
</evidence>
<keyword evidence="7" id="KW-1185">Reference proteome</keyword>
<dbReference type="GO" id="GO:0003700">
    <property type="term" value="F:DNA-binding transcription factor activity"/>
    <property type="evidence" value="ECO:0007669"/>
    <property type="project" value="InterPro"/>
</dbReference>
<dbReference type="Gene3D" id="1.10.10.10">
    <property type="entry name" value="Winged helix-like DNA-binding domain superfamily/Winged helix DNA-binding domain"/>
    <property type="match status" value="1"/>
</dbReference>
<dbReference type="Gene3D" id="3.40.190.290">
    <property type="match status" value="1"/>
</dbReference>
<dbReference type="InterPro" id="IPR036388">
    <property type="entry name" value="WH-like_DNA-bd_sf"/>
</dbReference>
<dbReference type="Pfam" id="PF00126">
    <property type="entry name" value="HTH_1"/>
    <property type="match status" value="1"/>
</dbReference>
<dbReference type="FunFam" id="1.10.10.10:FF:000001">
    <property type="entry name" value="LysR family transcriptional regulator"/>
    <property type="match status" value="1"/>
</dbReference>
<dbReference type="CDD" id="cd08422">
    <property type="entry name" value="PBP2_CrgA_like"/>
    <property type="match status" value="1"/>
</dbReference>
<dbReference type="PANTHER" id="PTHR30537:SF5">
    <property type="entry name" value="HTH-TYPE TRANSCRIPTIONAL ACTIVATOR TTDR-RELATED"/>
    <property type="match status" value="1"/>
</dbReference>
<dbReference type="Pfam" id="PF03466">
    <property type="entry name" value="LysR_substrate"/>
    <property type="match status" value="1"/>
</dbReference>
<evidence type="ECO:0000256" key="1">
    <source>
        <dbReference type="ARBA" id="ARBA00009437"/>
    </source>
</evidence>
<sequence length="306" mass="33975">MDKFDSMYAFTQVVDAGGFAAASRKMGLSRSQVNKLVINLEDSLGVQLLQRTTRKVVPTKTGLAFYERCQAILADVAEAEESITQYQTQPKGILRINAPMSFGTEYLAPLLPDFLTQHSELKVELVLNDRFIDPIEEGFDISIRISAQPIASSLIVHTLCPAPRVLCAAPDYLEQHGIPRHPDQLKHHSCLHYGYSEPLHHWQLKGPDQIHRIQVQGAICSNNGEVLRQATLKGLGIALLPIFLVGEDLKGERLQVVLSNYDSPGIAVHILYPVSKHLSAKVQLFTAFLQTHLGQDPQLAEETDKN</sequence>
<keyword evidence="2" id="KW-0805">Transcription regulation</keyword>
<dbReference type="EMBL" id="CP000828">
    <property type="protein sequence ID" value="ABW25681.1"/>
    <property type="molecule type" value="Genomic_DNA"/>
</dbReference>
<evidence type="ECO:0000256" key="3">
    <source>
        <dbReference type="ARBA" id="ARBA00023125"/>
    </source>
</evidence>
<proteinExistence type="inferred from homology"/>
<dbReference type="GO" id="GO:0006351">
    <property type="term" value="P:DNA-templated transcription"/>
    <property type="evidence" value="ECO:0007669"/>
    <property type="project" value="TreeGrafter"/>
</dbReference>
<dbReference type="HOGENOM" id="CLU_039613_16_2_3"/>
<dbReference type="GO" id="GO:0043565">
    <property type="term" value="F:sequence-specific DNA binding"/>
    <property type="evidence" value="ECO:0007669"/>
    <property type="project" value="TreeGrafter"/>
</dbReference>
<dbReference type="InterPro" id="IPR058163">
    <property type="entry name" value="LysR-type_TF_proteobact-type"/>
</dbReference>
<dbReference type="RefSeq" id="WP_012161277.1">
    <property type="nucleotide sequence ID" value="NC_009925.1"/>
</dbReference>
<gene>
    <name evidence="6" type="ordered locus">AM1_0632</name>
</gene>
<dbReference type="eggNOG" id="COG0583">
    <property type="taxonomic scope" value="Bacteria"/>
</dbReference>
<keyword evidence="3" id="KW-0238">DNA-binding</keyword>
<dbReference type="Proteomes" id="UP000000268">
    <property type="component" value="Chromosome"/>
</dbReference>
<accession>B0CD90</accession>
<protein>
    <submittedName>
        <fullName evidence="6">Transcriptional regulator, LysR family</fullName>
    </submittedName>
</protein>
<dbReference type="InterPro" id="IPR005119">
    <property type="entry name" value="LysR_subst-bd"/>
</dbReference>
<dbReference type="InterPro" id="IPR000847">
    <property type="entry name" value="LysR_HTH_N"/>
</dbReference>
<evidence type="ECO:0000259" key="5">
    <source>
        <dbReference type="PROSITE" id="PS50931"/>
    </source>
</evidence>
<dbReference type="PROSITE" id="PS50931">
    <property type="entry name" value="HTH_LYSR"/>
    <property type="match status" value="1"/>
</dbReference>
<dbReference type="PANTHER" id="PTHR30537">
    <property type="entry name" value="HTH-TYPE TRANSCRIPTIONAL REGULATOR"/>
    <property type="match status" value="1"/>
</dbReference>
<dbReference type="InterPro" id="IPR036390">
    <property type="entry name" value="WH_DNA-bd_sf"/>
</dbReference>
<evidence type="ECO:0000256" key="2">
    <source>
        <dbReference type="ARBA" id="ARBA00023015"/>
    </source>
</evidence>
<evidence type="ECO:0000313" key="6">
    <source>
        <dbReference type="EMBL" id="ABW25681.1"/>
    </source>
</evidence>
<feature type="domain" description="HTH lysR-type" evidence="5">
    <location>
        <begin position="1"/>
        <end position="59"/>
    </location>
</feature>
<comment type="similarity">
    <text evidence="1">Belongs to the LysR transcriptional regulatory family.</text>
</comment>
<dbReference type="FunFam" id="3.40.190.290:FF:000001">
    <property type="entry name" value="Transcriptional regulator, LysR family"/>
    <property type="match status" value="1"/>
</dbReference>
<dbReference type="SUPFAM" id="SSF53850">
    <property type="entry name" value="Periplasmic binding protein-like II"/>
    <property type="match status" value="1"/>
</dbReference>
<organism evidence="6 7">
    <name type="scientific">Acaryochloris marina (strain MBIC 11017)</name>
    <dbReference type="NCBI Taxonomy" id="329726"/>
    <lineage>
        <taxon>Bacteria</taxon>
        <taxon>Bacillati</taxon>
        <taxon>Cyanobacteriota</taxon>
        <taxon>Cyanophyceae</taxon>
        <taxon>Acaryochloridales</taxon>
        <taxon>Acaryochloridaceae</taxon>
        <taxon>Acaryochloris</taxon>
    </lineage>
</organism>
<dbReference type="KEGG" id="amr:AM1_0632"/>
<keyword evidence="4" id="KW-0804">Transcription</keyword>